<proteinExistence type="predicted"/>
<sequence length="55" mass="5992">MSSTYGASISSVTPSGAMDPGFLSIAFFTPWILRVALQTISWFKRRLALQIISGL</sequence>
<name>A0A2P2NYI9_RHIMU</name>
<feature type="transmembrane region" description="Helical" evidence="1">
    <location>
        <begin position="20"/>
        <end position="37"/>
    </location>
</feature>
<protein>
    <submittedName>
        <fullName evidence="2">Uncharacterized protein</fullName>
    </submittedName>
</protein>
<dbReference type="AlphaFoldDB" id="A0A2P2NYI9"/>
<organism evidence="2">
    <name type="scientific">Rhizophora mucronata</name>
    <name type="common">Asiatic mangrove</name>
    <dbReference type="NCBI Taxonomy" id="61149"/>
    <lineage>
        <taxon>Eukaryota</taxon>
        <taxon>Viridiplantae</taxon>
        <taxon>Streptophyta</taxon>
        <taxon>Embryophyta</taxon>
        <taxon>Tracheophyta</taxon>
        <taxon>Spermatophyta</taxon>
        <taxon>Magnoliopsida</taxon>
        <taxon>eudicotyledons</taxon>
        <taxon>Gunneridae</taxon>
        <taxon>Pentapetalae</taxon>
        <taxon>rosids</taxon>
        <taxon>fabids</taxon>
        <taxon>Malpighiales</taxon>
        <taxon>Rhizophoraceae</taxon>
        <taxon>Rhizophora</taxon>
    </lineage>
</organism>
<evidence type="ECO:0000313" key="2">
    <source>
        <dbReference type="EMBL" id="MBX47577.1"/>
    </source>
</evidence>
<dbReference type="EMBL" id="GGEC01067093">
    <property type="protein sequence ID" value="MBX47577.1"/>
    <property type="molecule type" value="Transcribed_RNA"/>
</dbReference>
<reference evidence="2" key="1">
    <citation type="submission" date="2018-02" db="EMBL/GenBank/DDBJ databases">
        <title>Rhizophora mucronata_Transcriptome.</title>
        <authorList>
            <person name="Meera S.P."/>
            <person name="Sreeshan A."/>
            <person name="Augustine A."/>
        </authorList>
    </citation>
    <scope>NUCLEOTIDE SEQUENCE</scope>
    <source>
        <tissue evidence="2">Leaf</tissue>
    </source>
</reference>
<accession>A0A2P2NYI9</accession>
<keyword evidence="1" id="KW-0472">Membrane</keyword>
<evidence type="ECO:0000256" key="1">
    <source>
        <dbReference type="SAM" id="Phobius"/>
    </source>
</evidence>
<keyword evidence="1" id="KW-0812">Transmembrane</keyword>
<keyword evidence="1" id="KW-1133">Transmembrane helix</keyword>